<dbReference type="Gene3D" id="2.60.40.2070">
    <property type="match status" value="1"/>
</dbReference>
<dbReference type="NCBIfam" id="NF011745">
    <property type="entry name" value="PRK15198.1"/>
    <property type="match status" value="1"/>
</dbReference>
<dbReference type="InterPro" id="IPR037224">
    <property type="entry name" value="PapC_N_sf"/>
</dbReference>
<dbReference type="NCBIfam" id="NF011740">
    <property type="entry name" value="PRK15193.1"/>
    <property type="match status" value="1"/>
</dbReference>
<dbReference type="InterPro" id="IPR043142">
    <property type="entry name" value="PapC-like_C_sf"/>
</dbReference>
<dbReference type="InterPro" id="IPR000015">
    <property type="entry name" value="Fimb_usher"/>
</dbReference>
<evidence type="ECO:0000256" key="11">
    <source>
        <dbReference type="RuleBase" id="RU003884"/>
    </source>
</evidence>
<evidence type="ECO:0000256" key="8">
    <source>
        <dbReference type="ARBA" id="ARBA00023136"/>
    </source>
</evidence>
<evidence type="ECO:0000313" key="15">
    <source>
        <dbReference type="Proteomes" id="UP000291424"/>
    </source>
</evidence>
<keyword evidence="5 11" id="KW-1029">Fimbrium biogenesis</keyword>
<dbReference type="GO" id="GO:0015473">
    <property type="term" value="F:fimbrial usher porin activity"/>
    <property type="evidence" value="ECO:0007669"/>
    <property type="project" value="InterPro"/>
</dbReference>
<dbReference type="FunFam" id="3.10.20.410:FF:000001">
    <property type="entry name" value="Fimbrial outer membrane usher protein"/>
    <property type="match status" value="1"/>
</dbReference>
<evidence type="ECO:0000256" key="9">
    <source>
        <dbReference type="ARBA" id="ARBA00023157"/>
    </source>
</evidence>
<dbReference type="Gene3D" id="3.10.20.410">
    <property type="match status" value="1"/>
</dbReference>
<dbReference type="FunFam" id="2.60.40.3110:FF:000001">
    <property type="entry name" value="Putative fimbrial outer membrane usher"/>
    <property type="match status" value="1"/>
</dbReference>
<dbReference type="PANTHER" id="PTHR30451:SF21">
    <property type="entry name" value="FIMBRIAL USHER DOMAIN-CONTAINING PROTEIN YDET-RELATED"/>
    <property type="match status" value="1"/>
</dbReference>
<keyword evidence="8 11" id="KW-0472">Membrane</keyword>
<evidence type="ECO:0000259" key="13">
    <source>
        <dbReference type="Pfam" id="PF13954"/>
    </source>
</evidence>
<dbReference type="FunFam" id="2.60.40.2610:FF:000001">
    <property type="entry name" value="Outer membrane fimbrial usher protein"/>
    <property type="match status" value="1"/>
</dbReference>
<keyword evidence="10 11" id="KW-0998">Cell outer membrane</keyword>
<feature type="domain" description="PapC N-terminal" evidence="13">
    <location>
        <begin position="44"/>
        <end position="190"/>
    </location>
</feature>
<evidence type="ECO:0000256" key="7">
    <source>
        <dbReference type="ARBA" id="ARBA00022729"/>
    </source>
</evidence>
<dbReference type="Pfam" id="PF13953">
    <property type="entry name" value="PapC_C"/>
    <property type="match status" value="1"/>
</dbReference>
<dbReference type="GO" id="GO:0009279">
    <property type="term" value="C:cell outer membrane"/>
    <property type="evidence" value="ECO:0007669"/>
    <property type="project" value="UniProtKB-SubCell"/>
</dbReference>
<evidence type="ECO:0000259" key="12">
    <source>
        <dbReference type="Pfam" id="PF13953"/>
    </source>
</evidence>
<protein>
    <submittedName>
        <fullName evidence="14">Outer membrane usher protein FimD</fullName>
    </submittedName>
</protein>
<reference evidence="14 15" key="1">
    <citation type="submission" date="2019-02" db="EMBL/GenBank/DDBJ databases">
        <title>The draft genome of Enterobacter spp. strains.</title>
        <authorList>
            <person name="Wang C."/>
            <person name="Feng Y."/>
            <person name="Zong Z."/>
        </authorList>
    </citation>
    <scope>NUCLEOTIDE SEQUENCE [LARGE SCALE GENOMIC DNA]</scope>
    <source>
        <strain evidence="14 15">WCHEW120002</strain>
    </source>
</reference>
<dbReference type="GO" id="GO:0009297">
    <property type="term" value="P:pilus assembly"/>
    <property type="evidence" value="ECO:0007669"/>
    <property type="project" value="InterPro"/>
</dbReference>
<evidence type="ECO:0000256" key="10">
    <source>
        <dbReference type="ARBA" id="ARBA00023237"/>
    </source>
</evidence>
<dbReference type="EMBL" id="SJOO01000012">
    <property type="protein sequence ID" value="TCB89956.1"/>
    <property type="molecule type" value="Genomic_DNA"/>
</dbReference>
<accession>A0A4R0G1M0</accession>
<gene>
    <name evidence="14" type="primary">fimD</name>
    <name evidence="14" type="ORF">E0L20_20045</name>
</gene>
<dbReference type="InterPro" id="IPR025949">
    <property type="entry name" value="PapC-like_C"/>
</dbReference>
<sequence>MTIRIKNIALAVNRVIANNPHKIFTIILPTVMGFSPFSGHAENYFNPAFLSGDASAVADLSRFENNNGQIPGKYRVDIYLNNRFVSTEDVNFKAAKNSKDDSGLAPCFTLARMEAMGLNAKAFPALAKLAPEQCVPFQAIPESGTEFDFEHQQLNLSIPQAGLQQSARGYIPPEQWDQGVNALMTSYDFSGSNSGGETHEDSYYLNLQSGLNLGTWRLRDYSTWNYTRGEGSSQSEWEHVSTYAERTIAPLRVELTAGESYTPADVFDSLSFRGVQIASDDNMLPDSLKGFAPTVRGIAKSNAKVTIKQNGYVIYQTYVSPGAFVISDLYPTSSSGDLQVVVKETDGSENTYVVPYSAVPLLQREGRLKYAATVGRYRSSNDQQDDVGFGQATLIRGLAHGMTAYGGTQVSDAYHAFAVGIGLNMGDFGAISLDVTQANSTLVDGSQHDGQSVRFLYAKALNELGANFQLLGYRYSTQGFYTLDETTYKHMDGYIGDDRSKDDDHDGKPDEPVWSDFYNLYYTKKGKIQANVSQTLGDKNSLFITASEQSYWHTGETDKLLQIGYNGNWHDISYSLTWNYDRSPGEDEANETLAFTVSLPVGQWLAGHDNSDIYHAANTMNASYSMNSDRHGQTSQTTGINGTLLDDNNLSYNVQESYGNHGVGDSGNTSLNYQGTYGNVKAGYNYSDGYHQTNYGLSGGIVVHGDGVTLSQPLGDTNILVEAPGAAGVALENSTGIKTDWRGYAVIPYATTYRENRVALNTNSLEEDVDIEDAVTNVVPTQGAMVRAKFDAHVGLRSLMTLFHNGKPVPFGATVSLNKSHEESLVGDDGQAYLSGLSPEGQLRVQWGKDADQHCAAPYRLQDTDRHSIIKMNLTCS</sequence>
<dbReference type="Pfam" id="PF00577">
    <property type="entry name" value="Usher"/>
    <property type="match status" value="1"/>
</dbReference>
<organism evidence="14 15">
    <name type="scientific">Enterobacter wuhouensis</name>
    <dbReference type="NCBI Taxonomy" id="2529381"/>
    <lineage>
        <taxon>Bacteria</taxon>
        <taxon>Pseudomonadati</taxon>
        <taxon>Pseudomonadota</taxon>
        <taxon>Gammaproteobacteria</taxon>
        <taxon>Enterobacterales</taxon>
        <taxon>Enterobacteriaceae</taxon>
        <taxon>Enterobacter</taxon>
    </lineage>
</organism>
<comment type="similarity">
    <text evidence="2 11">Belongs to the fimbrial export usher family.</text>
</comment>
<evidence type="ECO:0000256" key="2">
    <source>
        <dbReference type="ARBA" id="ARBA00008064"/>
    </source>
</evidence>
<evidence type="ECO:0000256" key="6">
    <source>
        <dbReference type="ARBA" id="ARBA00022692"/>
    </source>
</evidence>
<comment type="subcellular location">
    <subcellularLocation>
        <location evidence="1 11">Cell outer membrane</location>
        <topology evidence="1 11">Multi-pass membrane protein</topology>
    </subcellularLocation>
</comment>
<dbReference type="InterPro" id="IPR025885">
    <property type="entry name" value="PapC_N"/>
</dbReference>
<comment type="caution">
    <text evidence="14">The sequence shown here is derived from an EMBL/GenBank/DDBJ whole genome shotgun (WGS) entry which is preliminary data.</text>
</comment>
<keyword evidence="4" id="KW-1134">Transmembrane beta strand</keyword>
<dbReference type="Gene3D" id="2.60.40.3110">
    <property type="match status" value="1"/>
</dbReference>
<keyword evidence="7" id="KW-0732">Signal</keyword>
<dbReference type="AlphaFoldDB" id="A0A4R0G1M0"/>
<evidence type="ECO:0000313" key="14">
    <source>
        <dbReference type="EMBL" id="TCB89956.1"/>
    </source>
</evidence>
<dbReference type="Gene3D" id="2.60.40.2610">
    <property type="entry name" value="Outer membrane usher protein FimD, plug domain"/>
    <property type="match status" value="1"/>
</dbReference>
<dbReference type="RefSeq" id="WP_131635481.1">
    <property type="nucleotide sequence ID" value="NZ_SJOO01000012.1"/>
</dbReference>
<dbReference type="SUPFAM" id="SSF141729">
    <property type="entry name" value="FimD N-terminal domain-like"/>
    <property type="match status" value="1"/>
</dbReference>
<dbReference type="OrthoDB" id="6554712at2"/>
<dbReference type="PROSITE" id="PS01151">
    <property type="entry name" value="FIMBRIAL_USHER"/>
    <property type="match status" value="1"/>
</dbReference>
<dbReference type="InterPro" id="IPR042186">
    <property type="entry name" value="FimD_plug_dom"/>
</dbReference>
<evidence type="ECO:0000256" key="5">
    <source>
        <dbReference type="ARBA" id="ARBA00022558"/>
    </source>
</evidence>
<evidence type="ECO:0000256" key="1">
    <source>
        <dbReference type="ARBA" id="ARBA00004571"/>
    </source>
</evidence>
<dbReference type="Proteomes" id="UP000291424">
    <property type="component" value="Unassembled WGS sequence"/>
</dbReference>
<dbReference type="InterPro" id="IPR018030">
    <property type="entry name" value="Fimbrial_membr_usher_CS"/>
</dbReference>
<feature type="domain" description="PapC-like C-terminal" evidence="12">
    <location>
        <begin position="799"/>
        <end position="862"/>
    </location>
</feature>
<evidence type="ECO:0000256" key="3">
    <source>
        <dbReference type="ARBA" id="ARBA00022448"/>
    </source>
</evidence>
<evidence type="ECO:0000256" key="4">
    <source>
        <dbReference type="ARBA" id="ARBA00022452"/>
    </source>
</evidence>
<keyword evidence="3 11" id="KW-0813">Transport</keyword>
<dbReference type="Pfam" id="PF13954">
    <property type="entry name" value="PapC_N"/>
    <property type="match status" value="1"/>
</dbReference>
<dbReference type="PANTHER" id="PTHR30451">
    <property type="entry name" value="OUTER MEMBRANE USHER PROTEIN"/>
    <property type="match status" value="1"/>
</dbReference>
<proteinExistence type="inferred from homology"/>
<name>A0A4R0G1M0_9ENTR</name>
<keyword evidence="6 11" id="KW-0812">Transmembrane</keyword>
<keyword evidence="9" id="KW-1015">Disulfide bond</keyword>